<dbReference type="EMBL" id="CP080764">
    <property type="protein sequence ID" value="QYY41597.1"/>
    <property type="molecule type" value="Genomic_DNA"/>
</dbReference>
<dbReference type="InterPro" id="IPR015064">
    <property type="entry name" value="Sda"/>
</dbReference>
<evidence type="ECO:0000313" key="4">
    <source>
        <dbReference type="Proteomes" id="UP000826616"/>
    </source>
</evidence>
<reference evidence="2 3" key="1">
    <citation type="submission" date="2016-10" db="EMBL/GenBank/DDBJ databases">
        <authorList>
            <person name="de Groot N.N."/>
        </authorList>
    </citation>
    <scope>NUCLEOTIDE SEQUENCE [LARGE SCALE GENOMIC DNA]</scope>
    <source>
        <strain evidence="2 3">L 420-91</strain>
    </source>
</reference>
<dbReference type="AlphaFoldDB" id="A0A1G7WDP5"/>
<accession>A0A1G7WDP5</accession>
<reference evidence="1 4" key="2">
    <citation type="submission" date="2021-08" db="EMBL/GenBank/DDBJ databases">
        <title>Complete genome sequence of the strain Aneurinibacillus thermoaerophilus CCM 8960.</title>
        <authorList>
            <person name="Musilova J."/>
            <person name="Kourilova X."/>
            <person name="Pernicova I."/>
            <person name="Bezdicek M."/>
            <person name="Lengerova M."/>
            <person name="Obruca S."/>
            <person name="Sedlar K."/>
        </authorList>
    </citation>
    <scope>NUCLEOTIDE SEQUENCE [LARGE SCALE GENOMIC DNA]</scope>
    <source>
        <strain evidence="1 4">CCM 8960</strain>
    </source>
</reference>
<dbReference type="Gene3D" id="1.10.287.1100">
    <property type="entry name" value="Sporulation inhibitor A"/>
    <property type="match status" value="1"/>
</dbReference>
<keyword evidence="1" id="KW-0649">Protein kinase inhibitor</keyword>
<evidence type="ECO:0000313" key="2">
    <source>
        <dbReference type="EMBL" id="SDG70058.1"/>
    </source>
</evidence>
<dbReference type="SUPFAM" id="SSF100985">
    <property type="entry name" value="Sporulation inhibitor Sda"/>
    <property type="match status" value="1"/>
</dbReference>
<dbReference type="Pfam" id="PF08970">
    <property type="entry name" value="Sda"/>
    <property type="match status" value="1"/>
</dbReference>
<dbReference type="Proteomes" id="UP000826616">
    <property type="component" value="Chromosome"/>
</dbReference>
<dbReference type="InterPro" id="IPR036916">
    <property type="entry name" value="Sda_sf"/>
</dbReference>
<keyword evidence="4" id="KW-1185">Reference proteome</keyword>
<sequence length="43" mass="4981">MHLLSDEALLDAYLKAVHLGLEQEFIQLLIEEINKRELPLPSH</sequence>
<dbReference type="RefSeq" id="WP_062731150.1">
    <property type="nucleotide sequence ID" value="NZ_CP080764.1"/>
</dbReference>
<dbReference type="Proteomes" id="UP000198956">
    <property type="component" value="Unassembled WGS sequence"/>
</dbReference>
<dbReference type="GeneID" id="97142035"/>
<proteinExistence type="predicted"/>
<evidence type="ECO:0000313" key="1">
    <source>
        <dbReference type="EMBL" id="QYY41597.1"/>
    </source>
</evidence>
<protein>
    <submittedName>
        <fullName evidence="1">Sporulation histidine kinase inhibitor Sda</fullName>
    </submittedName>
    <submittedName>
        <fullName evidence="2">Sporulation inhibitor A</fullName>
    </submittedName>
</protein>
<gene>
    <name evidence="1" type="ORF">K3F53_11690</name>
    <name evidence="2" type="ORF">SAMN04489735_1001161</name>
</gene>
<dbReference type="GO" id="GO:0004860">
    <property type="term" value="F:protein kinase inhibitor activity"/>
    <property type="evidence" value="ECO:0007669"/>
    <property type="project" value="UniProtKB-KW"/>
</dbReference>
<evidence type="ECO:0000313" key="3">
    <source>
        <dbReference type="Proteomes" id="UP000198956"/>
    </source>
</evidence>
<dbReference type="EMBL" id="FNDE01000001">
    <property type="protein sequence ID" value="SDG70058.1"/>
    <property type="molecule type" value="Genomic_DNA"/>
</dbReference>
<name>A0A1G7WDP5_ANETH</name>
<organism evidence="2 3">
    <name type="scientific">Aneurinibacillus thermoaerophilus</name>
    <dbReference type="NCBI Taxonomy" id="143495"/>
    <lineage>
        <taxon>Bacteria</taxon>
        <taxon>Bacillati</taxon>
        <taxon>Bacillota</taxon>
        <taxon>Bacilli</taxon>
        <taxon>Bacillales</taxon>
        <taxon>Paenibacillaceae</taxon>
        <taxon>Aneurinibacillus group</taxon>
        <taxon>Aneurinibacillus</taxon>
    </lineage>
</organism>